<evidence type="ECO:0000259" key="2">
    <source>
        <dbReference type="Pfam" id="PF17775"/>
    </source>
</evidence>
<dbReference type="Proteomes" id="UP000321933">
    <property type="component" value="Unassembled WGS sequence"/>
</dbReference>
<dbReference type="InterPro" id="IPR032710">
    <property type="entry name" value="NTF2-like_dom_sf"/>
</dbReference>
<dbReference type="Gene3D" id="3.10.450.50">
    <property type="match status" value="1"/>
</dbReference>
<gene>
    <name evidence="3" type="ORF">FVW59_10670</name>
</gene>
<dbReference type="InterPro" id="IPR023006">
    <property type="entry name" value="YchJ-like"/>
</dbReference>
<comment type="caution">
    <text evidence="3">The sequence shown here is derived from an EMBL/GenBank/DDBJ whole genome shotgun (WGS) entry which is preliminary data.</text>
</comment>
<evidence type="ECO:0000313" key="4">
    <source>
        <dbReference type="Proteomes" id="UP000321933"/>
    </source>
</evidence>
<dbReference type="AlphaFoldDB" id="A0A5C8ZVL3"/>
<evidence type="ECO:0000313" key="3">
    <source>
        <dbReference type="EMBL" id="TXS91622.1"/>
    </source>
</evidence>
<evidence type="ECO:0000256" key="1">
    <source>
        <dbReference type="HAMAP-Rule" id="MF_00612"/>
    </source>
</evidence>
<dbReference type="SUPFAM" id="SSF54427">
    <property type="entry name" value="NTF2-like"/>
    <property type="match status" value="1"/>
</dbReference>
<dbReference type="OrthoDB" id="21421at2"/>
<accession>A0A5C8ZVL3</accession>
<reference evidence="3 4" key="1">
    <citation type="submission" date="2019-08" db="EMBL/GenBank/DDBJ databases">
        <title>Parahaliea maris sp. nov., isolated from the surface seawater.</title>
        <authorList>
            <person name="Liu Y."/>
        </authorList>
    </citation>
    <scope>NUCLEOTIDE SEQUENCE [LARGE SCALE GENOMIC DNA]</scope>
    <source>
        <strain evidence="3 4">S2-26</strain>
    </source>
</reference>
<dbReference type="HAMAP" id="MF_00612">
    <property type="entry name" value="UPF0225"/>
    <property type="match status" value="1"/>
</dbReference>
<dbReference type="SUPFAM" id="SSF103642">
    <property type="entry name" value="Sec-C motif"/>
    <property type="match status" value="1"/>
</dbReference>
<dbReference type="PANTHER" id="PTHR33747">
    <property type="entry name" value="UPF0225 PROTEIN SCO1677"/>
    <property type="match status" value="1"/>
</dbReference>
<proteinExistence type="inferred from homology"/>
<feature type="domain" description="YchJ-like middle NTF2-like" evidence="2">
    <location>
        <begin position="36"/>
        <end position="130"/>
    </location>
</feature>
<dbReference type="Pfam" id="PF17775">
    <property type="entry name" value="YchJ_M-like"/>
    <property type="match status" value="1"/>
</dbReference>
<sequence length="133" mass="14728">MAPDSTDEDTACPCGSGSDYLACCGRYLAGGETAATAEQLMRSRYTAFARGVADYLLSTWHPATRPSRVKLDAAQRWIGLRIVGTEAGGENDDFGSVEFVARFKEAGRGHRLQELSRFEKIAGRWYYRDGDHR</sequence>
<dbReference type="InterPro" id="IPR048469">
    <property type="entry name" value="YchJ-like_M"/>
</dbReference>
<dbReference type="RefSeq" id="WP_148064254.1">
    <property type="nucleotide sequence ID" value="NZ_VRYZ01000004.1"/>
</dbReference>
<name>A0A5C8ZVL3_9GAMM</name>
<protein>
    <recommendedName>
        <fullName evidence="1">UPF0225 protein FVW59_10670</fullName>
    </recommendedName>
</protein>
<comment type="similarity">
    <text evidence="1">Belongs to the UPF0225 family.</text>
</comment>
<dbReference type="PANTHER" id="PTHR33747:SF1">
    <property type="entry name" value="ADENYLATE CYCLASE-ASSOCIATED CAP C-TERMINAL DOMAIN-CONTAINING PROTEIN"/>
    <property type="match status" value="1"/>
</dbReference>
<keyword evidence="4" id="KW-1185">Reference proteome</keyword>
<dbReference type="EMBL" id="VRYZ01000004">
    <property type="protein sequence ID" value="TXS91622.1"/>
    <property type="molecule type" value="Genomic_DNA"/>
</dbReference>
<organism evidence="3 4">
    <name type="scientific">Parahaliea aestuarii</name>
    <dbReference type="NCBI Taxonomy" id="1852021"/>
    <lineage>
        <taxon>Bacteria</taxon>
        <taxon>Pseudomonadati</taxon>
        <taxon>Pseudomonadota</taxon>
        <taxon>Gammaproteobacteria</taxon>
        <taxon>Cellvibrionales</taxon>
        <taxon>Halieaceae</taxon>
        <taxon>Parahaliea</taxon>
    </lineage>
</organism>